<evidence type="ECO:0000259" key="8">
    <source>
        <dbReference type="Pfam" id="PF03458"/>
    </source>
</evidence>
<evidence type="ECO:0000313" key="10">
    <source>
        <dbReference type="Proteomes" id="UP000184245"/>
    </source>
</evidence>
<dbReference type="AlphaFoldDB" id="A0A1M4ZJ27"/>
<accession>A0A1M4ZJ27</accession>
<organism evidence="9 10">
    <name type="scientific">Lactonifactor longoviformis DSM 17459</name>
    <dbReference type="NCBI Taxonomy" id="1122155"/>
    <lineage>
        <taxon>Bacteria</taxon>
        <taxon>Bacillati</taxon>
        <taxon>Bacillota</taxon>
        <taxon>Clostridia</taxon>
        <taxon>Eubacteriales</taxon>
        <taxon>Clostridiaceae</taxon>
        <taxon>Lactonifactor</taxon>
    </lineage>
</organism>
<evidence type="ECO:0000256" key="1">
    <source>
        <dbReference type="ARBA" id="ARBA00004651"/>
    </source>
</evidence>
<feature type="transmembrane region" description="Helical" evidence="7">
    <location>
        <begin position="68"/>
        <end position="84"/>
    </location>
</feature>
<reference evidence="9 10" key="1">
    <citation type="submission" date="2016-11" db="EMBL/GenBank/DDBJ databases">
        <authorList>
            <person name="Jaros S."/>
            <person name="Januszkiewicz K."/>
            <person name="Wedrychowicz H."/>
        </authorList>
    </citation>
    <scope>NUCLEOTIDE SEQUENCE [LARGE SCALE GENOMIC DNA]</scope>
    <source>
        <strain evidence="9 10">DSM 17459</strain>
    </source>
</reference>
<dbReference type="STRING" id="1122155.SAMN02745158_02792"/>
<dbReference type="OrthoDB" id="9791874at2"/>
<evidence type="ECO:0000256" key="6">
    <source>
        <dbReference type="ARBA" id="ARBA00023136"/>
    </source>
</evidence>
<dbReference type="Pfam" id="PF03458">
    <property type="entry name" value="Gly_transporter"/>
    <property type="match status" value="2"/>
</dbReference>
<keyword evidence="10" id="KW-1185">Reference proteome</keyword>
<feature type="transmembrane region" description="Helical" evidence="7">
    <location>
        <begin position="34"/>
        <end position="56"/>
    </location>
</feature>
<comment type="subcellular location">
    <subcellularLocation>
        <location evidence="1">Cell membrane</location>
        <topology evidence="1">Multi-pass membrane protein</topology>
    </subcellularLocation>
</comment>
<protein>
    <submittedName>
        <fullName evidence="9">Uncharacterized membrane protein YeiH</fullName>
    </submittedName>
</protein>
<feature type="transmembrane region" description="Helical" evidence="7">
    <location>
        <begin position="6"/>
        <end position="27"/>
    </location>
</feature>
<dbReference type="Proteomes" id="UP000184245">
    <property type="component" value="Unassembled WGS sequence"/>
</dbReference>
<dbReference type="InterPro" id="IPR005115">
    <property type="entry name" value="Gly_transporter"/>
</dbReference>
<feature type="transmembrane region" description="Helical" evidence="7">
    <location>
        <begin position="105"/>
        <end position="126"/>
    </location>
</feature>
<proteinExistence type="inferred from homology"/>
<dbReference type="PANTHER" id="PTHR30506">
    <property type="entry name" value="INNER MEMBRANE PROTEIN"/>
    <property type="match status" value="1"/>
</dbReference>
<dbReference type="RefSeq" id="WP_072852773.1">
    <property type="nucleotide sequence ID" value="NZ_FQVI01000015.1"/>
</dbReference>
<comment type="similarity">
    <text evidence="2">Belongs to the UPF0126 family.</text>
</comment>
<feature type="transmembrane region" description="Helical" evidence="7">
    <location>
        <begin position="132"/>
        <end position="151"/>
    </location>
</feature>
<gene>
    <name evidence="9" type="ORF">SAMN02745158_02792</name>
</gene>
<name>A0A1M4ZJ27_9CLOT</name>
<evidence type="ECO:0000256" key="7">
    <source>
        <dbReference type="SAM" id="Phobius"/>
    </source>
</evidence>
<keyword evidence="4 7" id="KW-0812">Transmembrane</keyword>
<evidence type="ECO:0000256" key="2">
    <source>
        <dbReference type="ARBA" id="ARBA00008193"/>
    </source>
</evidence>
<feature type="transmembrane region" description="Helical" evidence="7">
    <location>
        <begin position="163"/>
        <end position="179"/>
    </location>
</feature>
<feature type="domain" description="Glycine transporter" evidence="8">
    <location>
        <begin position="10"/>
        <end position="83"/>
    </location>
</feature>
<sequence length="221" mass="24329">MEIHWTMLFALEAAGTIAFASSGAMVAIEKNLDLLGIIVLGVITAVGGGMIRDITIGNIPPSLFRNPVYVWMSLITVLLLFLVIRFHPRIMEGRYRSTYEKVMNIFDAVGLGAFTVVGINTAIEAGYGDYRFLAAFLGVVTGVGGGMLRDIMANQTPYVLRKHFYACASIIGAVCYIFLRELIPGNSAMLLCAFLVVIIRLLATRYRWNLPRASGKSKDRR</sequence>
<keyword evidence="3" id="KW-1003">Cell membrane</keyword>
<keyword evidence="5 7" id="KW-1133">Transmembrane helix</keyword>
<evidence type="ECO:0000256" key="4">
    <source>
        <dbReference type="ARBA" id="ARBA00022692"/>
    </source>
</evidence>
<feature type="domain" description="Glycine transporter" evidence="8">
    <location>
        <begin position="105"/>
        <end position="180"/>
    </location>
</feature>
<dbReference type="PANTHER" id="PTHR30506:SF3">
    <property type="entry name" value="UPF0126 INNER MEMBRANE PROTEIN YADS-RELATED"/>
    <property type="match status" value="1"/>
</dbReference>
<feature type="transmembrane region" description="Helical" evidence="7">
    <location>
        <begin position="185"/>
        <end position="203"/>
    </location>
</feature>
<evidence type="ECO:0000256" key="5">
    <source>
        <dbReference type="ARBA" id="ARBA00022989"/>
    </source>
</evidence>
<evidence type="ECO:0000256" key="3">
    <source>
        <dbReference type="ARBA" id="ARBA00022475"/>
    </source>
</evidence>
<evidence type="ECO:0000313" key="9">
    <source>
        <dbReference type="EMBL" id="SHF18080.1"/>
    </source>
</evidence>
<dbReference type="GO" id="GO:0005886">
    <property type="term" value="C:plasma membrane"/>
    <property type="evidence" value="ECO:0007669"/>
    <property type="project" value="UniProtKB-SubCell"/>
</dbReference>
<dbReference type="EMBL" id="FQVI01000015">
    <property type="protein sequence ID" value="SHF18080.1"/>
    <property type="molecule type" value="Genomic_DNA"/>
</dbReference>
<keyword evidence="6 7" id="KW-0472">Membrane</keyword>